<proteinExistence type="predicted"/>
<feature type="region of interest" description="Disordered" evidence="1">
    <location>
        <begin position="1"/>
        <end position="21"/>
    </location>
</feature>
<feature type="transmembrane region" description="Helical" evidence="2">
    <location>
        <begin position="174"/>
        <end position="193"/>
    </location>
</feature>
<feature type="transmembrane region" description="Helical" evidence="2">
    <location>
        <begin position="80"/>
        <end position="99"/>
    </location>
</feature>
<dbReference type="GO" id="GO:0008233">
    <property type="term" value="F:peptidase activity"/>
    <property type="evidence" value="ECO:0007669"/>
    <property type="project" value="UniProtKB-KW"/>
</dbReference>
<keyword evidence="3" id="KW-0645">Protease</keyword>
<feature type="transmembrane region" description="Helical" evidence="2">
    <location>
        <begin position="291"/>
        <end position="308"/>
    </location>
</feature>
<sequence length="357" mass="37776">MSNSKSGATLDTSAPDTDTAETEDAEGAFIWKPTSVFDRLLIGVYTAVRGNLRYVAVAAVAVVVVSNVSVAVAGMFLSPLVGVFTLVSLIPALLVAVYVWESNPLDRTFSFGVASSYVLGVLFCGLAYVLNTAAQSWFVALPAGTALFFFLFVGPVEETVKLTAVYLSGYDSRLFRGAIDGAAYGAFAALGFATAENALYIVGDGIFTTSPFLGTLVARAGVGPAHVIWSAIAGYFLGLAKTTPDYTVPVVLKGVIIATALHATYNMFVTYRGALAESIAVSVPVSTASTVVYAVFLLTFYIGIWLLLERLVRRYRRAYAEHGLPVPEDPEPSTDDDNDTPSPLASTAIGTLVSLLR</sequence>
<dbReference type="AlphaFoldDB" id="A0A9Q4GG37"/>
<evidence type="ECO:0000313" key="3">
    <source>
        <dbReference type="EMBL" id="MCX2818764.1"/>
    </source>
</evidence>
<name>A0A9Q4GG37_9EURY</name>
<evidence type="ECO:0000256" key="1">
    <source>
        <dbReference type="SAM" id="MobiDB-lite"/>
    </source>
</evidence>
<accession>A0A9Q4GG37</accession>
<dbReference type="EC" id="3.4.-.-" evidence="3"/>
<feature type="transmembrane region" description="Helical" evidence="2">
    <location>
        <begin position="54"/>
        <end position="74"/>
    </location>
</feature>
<dbReference type="InterPro" id="IPR026898">
    <property type="entry name" value="PrsW"/>
</dbReference>
<dbReference type="RefSeq" id="WP_266086604.1">
    <property type="nucleotide sequence ID" value="NZ_RKLV01000004.1"/>
</dbReference>
<keyword evidence="3" id="KW-0378">Hydrolase</keyword>
<feature type="region of interest" description="Disordered" evidence="1">
    <location>
        <begin position="323"/>
        <end position="347"/>
    </location>
</feature>
<feature type="transmembrane region" description="Helical" evidence="2">
    <location>
        <begin position="250"/>
        <end position="271"/>
    </location>
</feature>
<gene>
    <name evidence="3" type="ORF">EGH25_05290</name>
</gene>
<dbReference type="GO" id="GO:0006508">
    <property type="term" value="P:proteolysis"/>
    <property type="evidence" value="ECO:0007669"/>
    <property type="project" value="UniProtKB-KW"/>
</dbReference>
<keyword evidence="4" id="KW-1185">Reference proteome</keyword>
<reference evidence="3" key="1">
    <citation type="submission" date="2022-09" db="EMBL/GenBank/DDBJ databases">
        <title>Haloadaptaus new haloarchaeum isolated from saline soil.</title>
        <authorList>
            <person name="Duran-Viseras A."/>
            <person name="Sanchez-Porro C."/>
            <person name="Ventosa A."/>
        </authorList>
    </citation>
    <scope>NUCLEOTIDE SEQUENCE</scope>
    <source>
        <strain evidence="3">F3-133</strain>
    </source>
</reference>
<evidence type="ECO:0000313" key="4">
    <source>
        <dbReference type="Proteomes" id="UP001149411"/>
    </source>
</evidence>
<dbReference type="EMBL" id="RKLV01000004">
    <property type="protein sequence ID" value="MCX2818764.1"/>
    <property type="molecule type" value="Genomic_DNA"/>
</dbReference>
<evidence type="ECO:0000256" key="2">
    <source>
        <dbReference type="SAM" id="Phobius"/>
    </source>
</evidence>
<keyword evidence="2" id="KW-0472">Membrane</keyword>
<keyword evidence="2" id="KW-0812">Transmembrane</keyword>
<dbReference type="Pfam" id="PF13367">
    <property type="entry name" value="PrsW-protease"/>
    <property type="match status" value="1"/>
</dbReference>
<feature type="compositionally biased region" description="Polar residues" evidence="1">
    <location>
        <begin position="1"/>
        <end position="16"/>
    </location>
</feature>
<keyword evidence="2" id="KW-1133">Transmembrane helix</keyword>
<feature type="transmembrane region" description="Helical" evidence="2">
    <location>
        <begin position="213"/>
        <end position="238"/>
    </location>
</feature>
<dbReference type="PANTHER" id="PTHR36844:SF1">
    <property type="entry name" value="PROTEASE PRSW"/>
    <property type="match status" value="1"/>
</dbReference>
<feature type="transmembrane region" description="Helical" evidence="2">
    <location>
        <begin position="111"/>
        <end position="130"/>
    </location>
</feature>
<organism evidence="3 4">
    <name type="scientific">Halorutilus salinus</name>
    <dbReference type="NCBI Taxonomy" id="2487751"/>
    <lineage>
        <taxon>Archaea</taxon>
        <taxon>Methanobacteriati</taxon>
        <taxon>Methanobacteriota</taxon>
        <taxon>Stenosarchaea group</taxon>
        <taxon>Halobacteria</taxon>
        <taxon>Halorutilales</taxon>
        <taxon>Halorutilaceae</taxon>
        <taxon>Halorutilus</taxon>
    </lineage>
</organism>
<dbReference type="PANTHER" id="PTHR36844">
    <property type="entry name" value="PROTEASE PRSW"/>
    <property type="match status" value="1"/>
</dbReference>
<dbReference type="Proteomes" id="UP001149411">
    <property type="component" value="Unassembled WGS sequence"/>
</dbReference>
<comment type="caution">
    <text evidence="3">The sequence shown here is derived from an EMBL/GenBank/DDBJ whole genome shotgun (WGS) entry which is preliminary data.</text>
</comment>
<feature type="compositionally biased region" description="Acidic residues" evidence="1">
    <location>
        <begin position="328"/>
        <end position="339"/>
    </location>
</feature>
<protein>
    <submittedName>
        <fullName evidence="3">PrsW family glutamic-type intramembrane protease</fullName>
        <ecNumber evidence="3">3.4.-.-</ecNumber>
    </submittedName>
</protein>